<dbReference type="InterPro" id="IPR013766">
    <property type="entry name" value="Thioredoxin_domain"/>
</dbReference>
<dbReference type="RefSeq" id="WP_163299023.1">
    <property type="nucleotide sequence ID" value="NZ_JAAGRR010000097.1"/>
</dbReference>
<keyword evidence="3" id="KW-1015">Disulfide bond</keyword>
<dbReference type="Pfam" id="PF00578">
    <property type="entry name" value="AhpC-TSA"/>
    <property type="match status" value="1"/>
</dbReference>
<dbReference type="PANTHER" id="PTHR42852:SF6">
    <property type="entry name" value="THIOL:DISULFIDE INTERCHANGE PROTEIN DSBE"/>
    <property type="match status" value="1"/>
</dbReference>
<evidence type="ECO:0000256" key="2">
    <source>
        <dbReference type="ARBA" id="ARBA00022748"/>
    </source>
</evidence>
<dbReference type="PANTHER" id="PTHR42852">
    <property type="entry name" value="THIOL:DISULFIDE INTERCHANGE PROTEIN DSBE"/>
    <property type="match status" value="1"/>
</dbReference>
<dbReference type="Proteomes" id="UP000469346">
    <property type="component" value="Unassembled WGS sequence"/>
</dbReference>
<keyword evidence="4" id="KW-0676">Redox-active center</keyword>
<dbReference type="InterPro" id="IPR036249">
    <property type="entry name" value="Thioredoxin-like_sf"/>
</dbReference>
<organism evidence="7 8">
    <name type="scientific">Dissulfurirhabdus thermomarina</name>
    <dbReference type="NCBI Taxonomy" id="1765737"/>
    <lineage>
        <taxon>Bacteria</taxon>
        <taxon>Deltaproteobacteria</taxon>
        <taxon>Dissulfurirhabdaceae</taxon>
        <taxon>Dissulfurirhabdus</taxon>
    </lineage>
</organism>
<reference evidence="7 8" key="1">
    <citation type="submission" date="2020-02" db="EMBL/GenBank/DDBJ databases">
        <title>Comparative genomics of sulfur disproportionating microorganisms.</title>
        <authorList>
            <person name="Ward L.M."/>
            <person name="Bertran E."/>
            <person name="Johnston D.T."/>
        </authorList>
    </citation>
    <scope>NUCLEOTIDE SEQUENCE [LARGE SCALE GENOMIC DNA]</scope>
    <source>
        <strain evidence="7 8">DSM 100025</strain>
    </source>
</reference>
<comment type="subcellular location">
    <subcellularLocation>
        <location evidence="1">Cell envelope</location>
    </subcellularLocation>
</comment>
<dbReference type="GO" id="GO:0030313">
    <property type="term" value="C:cell envelope"/>
    <property type="evidence" value="ECO:0007669"/>
    <property type="project" value="UniProtKB-SubCell"/>
</dbReference>
<dbReference type="InterPro" id="IPR017937">
    <property type="entry name" value="Thioredoxin_CS"/>
</dbReference>
<feature type="chain" id="PRO_5027064011" evidence="5">
    <location>
        <begin position="22"/>
        <end position="180"/>
    </location>
</feature>
<evidence type="ECO:0000256" key="1">
    <source>
        <dbReference type="ARBA" id="ARBA00004196"/>
    </source>
</evidence>
<dbReference type="CDD" id="cd02966">
    <property type="entry name" value="TlpA_like_family"/>
    <property type="match status" value="1"/>
</dbReference>
<dbReference type="AlphaFoldDB" id="A0A6N9TNR3"/>
<evidence type="ECO:0000313" key="8">
    <source>
        <dbReference type="Proteomes" id="UP000469346"/>
    </source>
</evidence>
<keyword evidence="8" id="KW-1185">Reference proteome</keyword>
<dbReference type="EMBL" id="JAAGRR010000097">
    <property type="protein sequence ID" value="NDY42895.1"/>
    <property type="molecule type" value="Genomic_DNA"/>
</dbReference>
<comment type="caution">
    <text evidence="7">The sequence shown here is derived from an EMBL/GenBank/DDBJ whole genome shotgun (WGS) entry which is preliminary data.</text>
</comment>
<keyword evidence="2" id="KW-0201">Cytochrome c-type biogenesis</keyword>
<dbReference type="PROSITE" id="PS00194">
    <property type="entry name" value="THIOREDOXIN_1"/>
    <property type="match status" value="1"/>
</dbReference>
<gene>
    <name evidence="7" type="ORF">G3N55_08585</name>
</gene>
<dbReference type="InterPro" id="IPR050553">
    <property type="entry name" value="Thioredoxin_ResA/DsbE_sf"/>
</dbReference>
<feature type="domain" description="Thioredoxin" evidence="6">
    <location>
        <begin position="33"/>
        <end position="173"/>
    </location>
</feature>
<evidence type="ECO:0000259" key="6">
    <source>
        <dbReference type="PROSITE" id="PS51352"/>
    </source>
</evidence>
<dbReference type="PROSITE" id="PS51352">
    <property type="entry name" value="THIOREDOXIN_2"/>
    <property type="match status" value="1"/>
</dbReference>
<name>A0A6N9TNR3_DISTH</name>
<keyword evidence="5" id="KW-0732">Signal</keyword>
<accession>A0A6N9TNR3</accession>
<sequence length="180" mass="19497">MHATLHPHRLFPMLLAAVVLAAGGCRQAPPAGARVGRPAPAFTLLDENGRARRLEDFRGRVVFLNFWATWCPPCRSELPSLEGLRRAMEGRPFTMLTVVVNDDPARARRLLRLVGCAFPILEDPGGAAAAAYGITGVPETYIVGPDGILREKAIGPRHWNAPEVLARLEGYLPPGPGPRP</sequence>
<proteinExistence type="predicted"/>
<dbReference type="SUPFAM" id="SSF52833">
    <property type="entry name" value="Thioredoxin-like"/>
    <property type="match status" value="1"/>
</dbReference>
<dbReference type="Gene3D" id="3.40.30.10">
    <property type="entry name" value="Glutaredoxin"/>
    <property type="match status" value="1"/>
</dbReference>
<dbReference type="GO" id="GO:0016491">
    <property type="term" value="F:oxidoreductase activity"/>
    <property type="evidence" value="ECO:0007669"/>
    <property type="project" value="InterPro"/>
</dbReference>
<evidence type="ECO:0000256" key="4">
    <source>
        <dbReference type="ARBA" id="ARBA00023284"/>
    </source>
</evidence>
<dbReference type="GO" id="GO:0016209">
    <property type="term" value="F:antioxidant activity"/>
    <property type="evidence" value="ECO:0007669"/>
    <property type="project" value="InterPro"/>
</dbReference>
<evidence type="ECO:0000313" key="7">
    <source>
        <dbReference type="EMBL" id="NDY42895.1"/>
    </source>
</evidence>
<evidence type="ECO:0000256" key="3">
    <source>
        <dbReference type="ARBA" id="ARBA00023157"/>
    </source>
</evidence>
<feature type="signal peptide" evidence="5">
    <location>
        <begin position="1"/>
        <end position="21"/>
    </location>
</feature>
<dbReference type="GO" id="GO:0017004">
    <property type="term" value="P:cytochrome complex assembly"/>
    <property type="evidence" value="ECO:0007669"/>
    <property type="project" value="UniProtKB-KW"/>
</dbReference>
<evidence type="ECO:0000256" key="5">
    <source>
        <dbReference type="SAM" id="SignalP"/>
    </source>
</evidence>
<dbReference type="InterPro" id="IPR000866">
    <property type="entry name" value="AhpC/TSA"/>
</dbReference>
<protein>
    <submittedName>
        <fullName evidence="7">TlpA family protein disulfide reductase</fullName>
    </submittedName>
</protein>